<evidence type="ECO:0000313" key="12">
    <source>
        <dbReference type="Proteomes" id="UP000196027"/>
    </source>
</evidence>
<comment type="similarity">
    <text evidence="6">Belongs to the acetyltransferase family. OlsB subfamily.</text>
</comment>
<reference evidence="11 12" key="1">
    <citation type="submission" date="2017-05" db="EMBL/GenBank/DDBJ databases">
        <title>Genomic insights into alkan degradation activity of Oleiphilus messinensis.</title>
        <authorList>
            <person name="Kozyavkin S.A."/>
            <person name="Slesarev A.I."/>
            <person name="Golyshin P.N."/>
            <person name="Korzhenkov A."/>
            <person name="Golyshina O.N."/>
            <person name="Toshchakov S.V."/>
        </authorList>
    </citation>
    <scope>NUCLEOTIDE SEQUENCE [LARGE SCALE GENOMIC DNA]</scope>
    <source>
        <strain evidence="11 12">ME102</strain>
    </source>
</reference>
<evidence type="ECO:0000256" key="9">
    <source>
        <dbReference type="ARBA" id="ARBA00045724"/>
    </source>
</evidence>
<accession>A0A1Y0I673</accession>
<comment type="function">
    <text evidence="9">Catalyzes the first step in the biosynthesis of ornithine lipids, which are phosphorus-free membrane lipids. Catalyzes the 3-hydroxyacyl-acyl carrier protein-dependent acylation of ornithine to form lyso-ornithine lipid (LOL).</text>
</comment>
<protein>
    <recommendedName>
        <fullName evidence="8">L-ornithine N(alpha)-acyltransferase</fullName>
        <ecNumber evidence="7">2.3.2.30</ecNumber>
    </recommendedName>
</protein>
<dbReference type="Proteomes" id="UP000196027">
    <property type="component" value="Chromosome"/>
</dbReference>
<dbReference type="AlphaFoldDB" id="A0A1Y0I673"/>
<evidence type="ECO:0000313" key="11">
    <source>
        <dbReference type="EMBL" id="ARU55286.1"/>
    </source>
</evidence>
<dbReference type="EC" id="2.3.2.30" evidence="7"/>
<dbReference type="EMBL" id="CP021425">
    <property type="protein sequence ID" value="ARU55286.1"/>
    <property type="molecule type" value="Genomic_DNA"/>
</dbReference>
<evidence type="ECO:0000256" key="7">
    <source>
        <dbReference type="ARBA" id="ARBA00039058"/>
    </source>
</evidence>
<organism evidence="11 12">
    <name type="scientific">Oleiphilus messinensis</name>
    <dbReference type="NCBI Taxonomy" id="141451"/>
    <lineage>
        <taxon>Bacteria</taxon>
        <taxon>Pseudomonadati</taxon>
        <taxon>Pseudomonadota</taxon>
        <taxon>Gammaproteobacteria</taxon>
        <taxon>Oceanospirillales</taxon>
        <taxon>Oleiphilaceae</taxon>
        <taxon>Oleiphilus</taxon>
    </lineage>
</organism>
<dbReference type="GO" id="GO:0006629">
    <property type="term" value="P:lipid metabolic process"/>
    <property type="evidence" value="ECO:0007669"/>
    <property type="project" value="UniProtKB-KW"/>
</dbReference>
<evidence type="ECO:0000256" key="3">
    <source>
        <dbReference type="ARBA" id="ARBA00022679"/>
    </source>
</evidence>
<comment type="pathway">
    <text evidence="1">Lipid metabolism.</text>
</comment>
<dbReference type="InterPro" id="IPR016181">
    <property type="entry name" value="Acyl_CoA_acyltransferase"/>
</dbReference>
<dbReference type="InterPro" id="IPR052351">
    <property type="entry name" value="Ornithine_N-alpha-AT"/>
</dbReference>
<keyword evidence="4" id="KW-0443">Lipid metabolism</keyword>
<dbReference type="PANTHER" id="PTHR37323">
    <property type="entry name" value="GCN5-RELATED N-ACETYLTRANSFERASE"/>
    <property type="match status" value="1"/>
</dbReference>
<evidence type="ECO:0000256" key="5">
    <source>
        <dbReference type="ARBA" id="ARBA00023315"/>
    </source>
</evidence>
<dbReference type="KEGG" id="ome:OLMES_1204"/>
<dbReference type="OrthoDB" id="9787072at2"/>
<keyword evidence="5 11" id="KW-0012">Acyltransferase</keyword>
<evidence type="ECO:0000256" key="2">
    <source>
        <dbReference type="ARBA" id="ARBA00022516"/>
    </source>
</evidence>
<dbReference type="GO" id="GO:0043810">
    <property type="term" value="F:ornithine-acyl [acyl carrier protein] N-acyltransferase activity"/>
    <property type="evidence" value="ECO:0007669"/>
    <property type="project" value="UniProtKB-EC"/>
</dbReference>
<dbReference type="PANTHER" id="PTHR37323:SF1">
    <property type="entry name" value="L-ORNITHINE N(ALPHA)-ACYLTRANSFERASE"/>
    <property type="match status" value="1"/>
</dbReference>
<dbReference type="Pfam" id="PF13444">
    <property type="entry name" value="Acetyltransf_5"/>
    <property type="match status" value="1"/>
</dbReference>
<dbReference type="RefSeq" id="WP_087460409.1">
    <property type="nucleotide sequence ID" value="NZ_CP021425.1"/>
</dbReference>
<sequence length="264" mass="29705">MQNLKTQTSTSRSLSVRVADSAELIEQAQRLRYDVFTAEYGATINSSENIDQDRYDPHCKHLIVLDESANRVIATTRILVCESAHELGQYYSESEFDLTNIKALNGRIMEIGRTCVHASFRNGGTLTLLWSGIAQFLLENDYQYLVGCGSVSMSDGGYQAWLITQNLKENYLCEPHQSVTPKRPLPHLAYLSDKECEPSDAALKTAERIKSVSIPPLIKAYMRLGAKVCGDPCWDPEFKCADLFILLDVDNLSPRYKKHFLKTA</sequence>
<comment type="catalytic activity">
    <reaction evidence="10">
        <text>a (3R)-hydroxyacyl-[ACP] + L-ornithine = a lyso-ornithine lipid + holo-[ACP] + H(+)</text>
        <dbReference type="Rhea" id="RHEA:20633"/>
        <dbReference type="Rhea" id="RHEA-COMP:9685"/>
        <dbReference type="Rhea" id="RHEA-COMP:9945"/>
        <dbReference type="ChEBI" id="CHEBI:15378"/>
        <dbReference type="ChEBI" id="CHEBI:46911"/>
        <dbReference type="ChEBI" id="CHEBI:64479"/>
        <dbReference type="ChEBI" id="CHEBI:78827"/>
        <dbReference type="ChEBI" id="CHEBI:138482"/>
        <dbReference type="EC" id="2.3.2.30"/>
    </reaction>
    <physiologicalReaction direction="left-to-right" evidence="10">
        <dbReference type="Rhea" id="RHEA:20634"/>
    </physiologicalReaction>
</comment>
<evidence type="ECO:0000256" key="6">
    <source>
        <dbReference type="ARBA" id="ARBA00038095"/>
    </source>
</evidence>
<evidence type="ECO:0000256" key="10">
    <source>
        <dbReference type="ARBA" id="ARBA00047785"/>
    </source>
</evidence>
<gene>
    <name evidence="11" type="ORF">OLMES_1204</name>
</gene>
<proteinExistence type="inferred from homology"/>
<name>A0A1Y0I673_9GAMM</name>
<keyword evidence="2" id="KW-0444">Lipid biosynthesis</keyword>
<keyword evidence="3 11" id="KW-0808">Transferase</keyword>
<evidence type="ECO:0000256" key="8">
    <source>
        <dbReference type="ARBA" id="ARBA00039866"/>
    </source>
</evidence>
<evidence type="ECO:0000256" key="1">
    <source>
        <dbReference type="ARBA" id="ARBA00005189"/>
    </source>
</evidence>
<dbReference type="SUPFAM" id="SSF55729">
    <property type="entry name" value="Acyl-CoA N-acyltransferases (Nat)"/>
    <property type="match status" value="1"/>
</dbReference>
<dbReference type="Gene3D" id="3.40.630.30">
    <property type="match status" value="1"/>
</dbReference>
<keyword evidence="12" id="KW-1185">Reference proteome</keyword>
<evidence type="ECO:0000256" key="4">
    <source>
        <dbReference type="ARBA" id="ARBA00023098"/>
    </source>
</evidence>